<proteinExistence type="predicted"/>
<dbReference type="RefSeq" id="WP_091212137.1">
    <property type="nucleotide sequence ID" value="NZ_FOCL01000005.1"/>
</dbReference>
<accession>A0A1H8LXV2</accession>
<name>A0A1H8LXV2_9SPHI</name>
<dbReference type="OrthoDB" id="799706at2"/>
<dbReference type="AlphaFoldDB" id="A0A1H8LXV2"/>
<sequence>MENRLEINELFYVPLDHCPFSKRFIKKTRQLEFTTLKEIVVLGWVKLQRLEGFDYDCLNELIRFLEDRNQLFLLVTP</sequence>
<dbReference type="Proteomes" id="UP000198942">
    <property type="component" value="Unassembled WGS sequence"/>
</dbReference>
<keyword evidence="2" id="KW-1185">Reference proteome</keyword>
<protein>
    <submittedName>
        <fullName evidence="1">Uncharacterized protein</fullName>
    </submittedName>
</protein>
<evidence type="ECO:0000313" key="1">
    <source>
        <dbReference type="EMBL" id="SEO09696.1"/>
    </source>
</evidence>
<evidence type="ECO:0000313" key="2">
    <source>
        <dbReference type="Proteomes" id="UP000198942"/>
    </source>
</evidence>
<dbReference type="SUPFAM" id="SSF47789">
    <property type="entry name" value="C-terminal domain of RNA polymerase alpha subunit"/>
    <property type="match status" value="1"/>
</dbReference>
<gene>
    <name evidence="1" type="ORF">SAMN05192574_105289</name>
</gene>
<organism evidence="1 2">
    <name type="scientific">Mucilaginibacter gossypiicola</name>
    <dbReference type="NCBI Taxonomy" id="551995"/>
    <lineage>
        <taxon>Bacteria</taxon>
        <taxon>Pseudomonadati</taxon>
        <taxon>Bacteroidota</taxon>
        <taxon>Sphingobacteriia</taxon>
        <taxon>Sphingobacteriales</taxon>
        <taxon>Sphingobacteriaceae</taxon>
        <taxon>Mucilaginibacter</taxon>
    </lineage>
</organism>
<dbReference type="EMBL" id="FOCL01000005">
    <property type="protein sequence ID" value="SEO09696.1"/>
    <property type="molecule type" value="Genomic_DNA"/>
</dbReference>
<reference evidence="2" key="1">
    <citation type="submission" date="2016-10" db="EMBL/GenBank/DDBJ databases">
        <authorList>
            <person name="Varghese N."/>
            <person name="Submissions S."/>
        </authorList>
    </citation>
    <scope>NUCLEOTIDE SEQUENCE [LARGE SCALE GENOMIC DNA]</scope>
    <source>
        <strain evidence="2">Gh-48</strain>
    </source>
</reference>